<feature type="transmembrane region" description="Helical" evidence="9">
    <location>
        <begin position="120"/>
        <end position="137"/>
    </location>
</feature>
<evidence type="ECO:0000313" key="11">
    <source>
        <dbReference type="EMBL" id="MDI6449827.1"/>
    </source>
</evidence>
<gene>
    <name evidence="9 11" type="primary">lspA</name>
    <name evidence="11" type="ORF">QJ522_12280</name>
</gene>
<dbReference type="HAMAP" id="MF_00161">
    <property type="entry name" value="LspA"/>
    <property type="match status" value="1"/>
</dbReference>
<evidence type="ECO:0000256" key="7">
    <source>
        <dbReference type="ARBA" id="ARBA00022989"/>
    </source>
</evidence>
<dbReference type="RefSeq" id="WP_349245235.1">
    <property type="nucleotide sequence ID" value="NZ_JASCXX010000013.1"/>
</dbReference>
<proteinExistence type="inferred from homology"/>
<comment type="similarity">
    <text evidence="1 9 10">Belongs to the peptidase A8 family.</text>
</comment>
<evidence type="ECO:0000313" key="12">
    <source>
        <dbReference type="Proteomes" id="UP001431776"/>
    </source>
</evidence>
<feature type="active site" evidence="9">
    <location>
        <position position="167"/>
    </location>
</feature>
<evidence type="ECO:0000256" key="6">
    <source>
        <dbReference type="ARBA" id="ARBA00022801"/>
    </source>
</evidence>
<comment type="catalytic activity">
    <reaction evidence="9">
        <text>Release of signal peptides from bacterial membrane prolipoproteins. Hydrolyzes -Xaa-Yaa-Zaa-|-(S,diacylglyceryl)Cys-, in which Xaa is hydrophobic (preferably Leu), and Yaa (Ala or Ser) and Zaa (Gly or Ala) have small, neutral side chains.</text>
        <dbReference type="EC" id="3.4.23.36"/>
    </reaction>
</comment>
<evidence type="ECO:0000256" key="9">
    <source>
        <dbReference type="HAMAP-Rule" id="MF_00161"/>
    </source>
</evidence>
<keyword evidence="12" id="KW-1185">Reference proteome</keyword>
<keyword evidence="5 9" id="KW-0064">Aspartyl protease</keyword>
<comment type="pathway">
    <text evidence="9">Protein modification; lipoprotein biosynthesis (signal peptide cleavage).</text>
</comment>
<feature type="transmembrane region" description="Helical" evidence="9">
    <location>
        <begin position="32"/>
        <end position="49"/>
    </location>
</feature>
<dbReference type="PANTHER" id="PTHR33695">
    <property type="entry name" value="LIPOPROTEIN SIGNAL PEPTIDASE"/>
    <property type="match status" value="1"/>
</dbReference>
<comment type="function">
    <text evidence="9">This protein specifically catalyzes the removal of signal peptides from prolipoproteins.</text>
</comment>
<accession>A0AAW6TW08</accession>
<evidence type="ECO:0000256" key="10">
    <source>
        <dbReference type="RuleBase" id="RU004181"/>
    </source>
</evidence>
<dbReference type="EC" id="3.4.23.36" evidence="9"/>
<comment type="subcellular location">
    <subcellularLocation>
        <location evidence="9">Cell membrane</location>
        <topology evidence="9">Multi-pass membrane protein</topology>
    </subcellularLocation>
</comment>
<reference evidence="11" key="1">
    <citation type="submission" date="2023-05" db="EMBL/GenBank/DDBJ databases">
        <title>Anaerotaeda fermentans gen. nov., sp. nov., a novel anaerobic planctomycete of the new family within the order Sedimentisphaerales isolated from Taman Peninsula, Russia.</title>
        <authorList>
            <person name="Khomyakova M.A."/>
            <person name="Merkel A.Y."/>
            <person name="Slobodkin A.I."/>
        </authorList>
    </citation>
    <scope>NUCLEOTIDE SEQUENCE</scope>
    <source>
        <strain evidence="11">M17dextr</strain>
    </source>
</reference>
<dbReference type="EMBL" id="JASCXX010000013">
    <property type="protein sequence ID" value="MDI6449827.1"/>
    <property type="molecule type" value="Genomic_DNA"/>
</dbReference>
<dbReference type="AlphaFoldDB" id="A0AAW6TW08"/>
<feature type="active site" evidence="9">
    <location>
        <position position="148"/>
    </location>
</feature>
<keyword evidence="4 9" id="KW-0812">Transmembrane</keyword>
<keyword evidence="7 9" id="KW-1133">Transmembrane helix</keyword>
<keyword evidence="8 9" id="KW-0472">Membrane</keyword>
<protein>
    <recommendedName>
        <fullName evidence="9">Lipoprotein signal peptidase</fullName>
        <ecNumber evidence="9">3.4.23.36</ecNumber>
    </recommendedName>
    <alternativeName>
        <fullName evidence="9">Prolipoprotein signal peptidase</fullName>
    </alternativeName>
    <alternativeName>
        <fullName evidence="9">Signal peptidase II</fullName>
        <shortName evidence="9">SPase II</shortName>
    </alternativeName>
</protein>
<dbReference type="InterPro" id="IPR001872">
    <property type="entry name" value="Peptidase_A8"/>
</dbReference>
<evidence type="ECO:0000256" key="5">
    <source>
        <dbReference type="ARBA" id="ARBA00022750"/>
    </source>
</evidence>
<comment type="caution">
    <text evidence="11">The sequence shown here is derived from an EMBL/GenBank/DDBJ whole genome shotgun (WGS) entry which is preliminary data.</text>
</comment>
<feature type="transmembrane region" description="Helical" evidence="9">
    <location>
        <begin position="163"/>
        <end position="183"/>
    </location>
</feature>
<evidence type="ECO:0000256" key="3">
    <source>
        <dbReference type="ARBA" id="ARBA00022670"/>
    </source>
</evidence>
<dbReference type="Pfam" id="PF01252">
    <property type="entry name" value="Peptidase_A8"/>
    <property type="match status" value="1"/>
</dbReference>
<dbReference type="PANTHER" id="PTHR33695:SF1">
    <property type="entry name" value="LIPOPROTEIN SIGNAL PEPTIDASE"/>
    <property type="match status" value="1"/>
</dbReference>
<evidence type="ECO:0000256" key="8">
    <source>
        <dbReference type="ARBA" id="ARBA00023136"/>
    </source>
</evidence>
<keyword evidence="3 9" id="KW-0645">Protease</keyword>
<dbReference type="GO" id="GO:0006508">
    <property type="term" value="P:proteolysis"/>
    <property type="evidence" value="ECO:0007669"/>
    <property type="project" value="UniProtKB-KW"/>
</dbReference>
<evidence type="ECO:0000256" key="4">
    <source>
        <dbReference type="ARBA" id="ARBA00022692"/>
    </source>
</evidence>
<evidence type="ECO:0000256" key="2">
    <source>
        <dbReference type="ARBA" id="ARBA00022475"/>
    </source>
</evidence>
<organism evidence="11 12">
    <name type="scientific">Anaerobaca lacustris</name>
    <dbReference type="NCBI Taxonomy" id="3044600"/>
    <lineage>
        <taxon>Bacteria</taxon>
        <taxon>Pseudomonadati</taxon>
        <taxon>Planctomycetota</taxon>
        <taxon>Phycisphaerae</taxon>
        <taxon>Sedimentisphaerales</taxon>
        <taxon>Anaerobacaceae</taxon>
        <taxon>Anaerobaca</taxon>
    </lineage>
</organism>
<dbReference type="PRINTS" id="PR00781">
    <property type="entry name" value="LIPOSIGPTASE"/>
</dbReference>
<dbReference type="Proteomes" id="UP001431776">
    <property type="component" value="Unassembled WGS sequence"/>
</dbReference>
<dbReference type="GO" id="GO:0004190">
    <property type="term" value="F:aspartic-type endopeptidase activity"/>
    <property type="evidence" value="ECO:0007669"/>
    <property type="project" value="UniProtKB-UniRule"/>
</dbReference>
<keyword evidence="2 9" id="KW-1003">Cell membrane</keyword>
<name>A0AAW6TW08_9BACT</name>
<evidence type="ECO:0000256" key="1">
    <source>
        <dbReference type="ARBA" id="ARBA00006139"/>
    </source>
</evidence>
<sequence>MTEPTTTQQQQGEAVPRQGLLEYCRGALPDRIAHLIFWPIATVGLLLDLWTKQAVFAALRDEPDQSRTIIGGVLTFRLALNDGAAFGIASGRQAFLVGVSTVALVIILGVFLFGAARQRIVQVALGLFAAGVCGNLYDRAFNDGRVRDFIDVVYWPGRHWHTFNVADAMLCVAVGLLMIATLFTDPSCRRHDRPQKSAH</sequence>
<dbReference type="GO" id="GO:0005886">
    <property type="term" value="C:plasma membrane"/>
    <property type="evidence" value="ECO:0007669"/>
    <property type="project" value="UniProtKB-SubCell"/>
</dbReference>
<dbReference type="NCBIfam" id="TIGR00077">
    <property type="entry name" value="lspA"/>
    <property type="match status" value="1"/>
</dbReference>
<feature type="transmembrane region" description="Helical" evidence="9">
    <location>
        <begin position="94"/>
        <end position="113"/>
    </location>
</feature>
<keyword evidence="6 9" id="KW-0378">Hydrolase</keyword>